<evidence type="ECO:0000313" key="1">
    <source>
        <dbReference type="EMBL" id="QVL33079.1"/>
    </source>
</evidence>
<dbReference type="AlphaFoldDB" id="A0A8E6EU00"/>
<dbReference type="EMBL" id="CP074694">
    <property type="protein sequence ID" value="QVL33079.1"/>
    <property type="molecule type" value="Genomic_DNA"/>
</dbReference>
<dbReference type="Proteomes" id="UP000676194">
    <property type="component" value="Chromosome"/>
</dbReference>
<organism evidence="1 2">
    <name type="scientific">Telmatocola sphagniphila</name>
    <dbReference type="NCBI Taxonomy" id="1123043"/>
    <lineage>
        <taxon>Bacteria</taxon>
        <taxon>Pseudomonadati</taxon>
        <taxon>Planctomycetota</taxon>
        <taxon>Planctomycetia</taxon>
        <taxon>Gemmatales</taxon>
        <taxon>Gemmataceae</taxon>
    </lineage>
</organism>
<dbReference type="KEGG" id="tsph:KIH39_03950"/>
<sequence>MANANLTAKLSEISSTIDTAQIPLPNCTLELTGVVNDSLSSRFRSLKLKSTSTGPELTAGEVKTWSQQVAGKVTGLLEPLKVLEVDEPQKTALLRSATPTKGNGEVSYYEMLLHSDRSCEMTRYQASTGESKPREVQPMTLTHEVLSKLIDDVMG</sequence>
<evidence type="ECO:0000313" key="2">
    <source>
        <dbReference type="Proteomes" id="UP000676194"/>
    </source>
</evidence>
<proteinExistence type="predicted"/>
<accession>A0A8E6EU00</accession>
<name>A0A8E6EU00_9BACT</name>
<keyword evidence="2" id="KW-1185">Reference proteome</keyword>
<reference evidence="1" key="1">
    <citation type="submission" date="2021-05" db="EMBL/GenBank/DDBJ databases">
        <title>Complete genome sequence of the cellulolytic planctomycete Telmatocola sphagniphila SP2T and characterization of the first cellulase from planctomycetes.</title>
        <authorList>
            <person name="Rakitin A.L."/>
            <person name="Beletsky A.V."/>
            <person name="Naumoff D.G."/>
            <person name="Kulichevskaya I.S."/>
            <person name="Mardanov A.V."/>
            <person name="Ravin N.V."/>
            <person name="Dedysh S.N."/>
        </authorList>
    </citation>
    <scope>NUCLEOTIDE SEQUENCE</scope>
    <source>
        <strain evidence="1">SP2T</strain>
    </source>
</reference>
<protein>
    <submittedName>
        <fullName evidence="1">Uncharacterized protein</fullName>
    </submittedName>
</protein>
<gene>
    <name evidence="1" type="ORF">KIH39_03950</name>
</gene>
<dbReference type="RefSeq" id="WP_213497969.1">
    <property type="nucleotide sequence ID" value="NZ_CP074694.1"/>
</dbReference>